<evidence type="ECO:0000313" key="2">
    <source>
        <dbReference type="Proteomes" id="UP000078541"/>
    </source>
</evidence>
<organism evidence="1 2">
    <name type="scientific">Trachymyrmex septentrionalis</name>
    <dbReference type="NCBI Taxonomy" id="34720"/>
    <lineage>
        <taxon>Eukaryota</taxon>
        <taxon>Metazoa</taxon>
        <taxon>Ecdysozoa</taxon>
        <taxon>Arthropoda</taxon>
        <taxon>Hexapoda</taxon>
        <taxon>Insecta</taxon>
        <taxon>Pterygota</taxon>
        <taxon>Neoptera</taxon>
        <taxon>Endopterygota</taxon>
        <taxon>Hymenoptera</taxon>
        <taxon>Apocrita</taxon>
        <taxon>Aculeata</taxon>
        <taxon>Formicoidea</taxon>
        <taxon>Formicidae</taxon>
        <taxon>Myrmicinae</taxon>
        <taxon>Trachymyrmex</taxon>
    </lineage>
</organism>
<sequence length="181" mass="20183">LRDGYAPTISDRIANKGLSASAYTDNYNLERHSSSESLRAFQSIARYTTILVRDALLDCTDIHKILQGLLNMMAVKNQANFIDARLLKDECPMGIEHPRDIEWSPLASTSDDGHEKVDCVRIMKEISNGVENTGNPWSDKLRSTSPSVINMNTNNAEIRFAAVTDFARVPQLSRPVPAYTI</sequence>
<dbReference type="EMBL" id="KQ981744">
    <property type="protein sequence ID" value="KYN36414.1"/>
    <property type="molecule type" value="Genomic_DNA"/>
</dbReference>
<accession>A0A195F8N8</accession>
<protein>
    <submittedName>
        <fullName evidence="1">Uncharacterized protein</fullName>
    </submittedName>
</protein>
<name>A0A195F8N8_9HYME</name>
<keyword evidence="2" id="KW-1185">Reference proteome</keyword>
<feature type="non-terminal residue" evidence="1">
    <location>
        <position position="1"/>
    </location>
</feature>
<gene>
    <name evidence="1" type="ORF">ALC56_09374</name>
</gene>
<dbReference type="AlphaFoldDB" id="A0A195F8N8"/>
<reference evidence="1 2" key="1">
    <citation type="submission" date="2016-03" db="EMBL/GenBank/DDBJ databases">
        <title>Trachymyrmex septentrionalis WGS genome.</title>
        <authorList>
            <person name="Nygaard S."/>
            <person name="Hu H."/>
            <person name="Boomsma J."/>
            <person name="Zhang G."/>
        </authorList>
    </citation>
    <scope>NUCLEOTIDE SEQUENCE [LARGE SCALE GENOMIC DNA]</scope>
    <source>
        <strain evidence="1">Tsep2-gDNA-1</strain>
        <tissue evidence="1">Whole body</tissue>
    </source>
</reference>
<proteinExistence type="predicted"/>
<evidence type="ECO:0000313" key="1">
    <source>
        <dbReference type="EMBL" id="KYN36414.1"/>
    </source>
</evidence>
<dbReference type="Proteomes" id="UP000078541">
    <property type="component" value="Unassembled WGS sequence"/>
</dbReference>